<sequence length="207" mass="24413">MSRSREKNRVEDHRRLQISTLNKDGVLQEGWRCNWNWLRSGRVISSIGLEMQSRNYLRLHYQLTRHGQSEQLDYQVRITWTPCHLGGERPWFLCPCCGRRVAILYLNRVFACRHCQRLNYASQQASKRDLACDQSWKLRRALGCDLGFLDLPAEFVSRPKGMHRHTFARKISRLQRREDERAVANMGVMLERLGIDLERAQSRLGEC</sequence>
<dbReference type="EMBL" id="JAOEET010000039">
    <property type="protein sequence ID" value="MDH0568452.1"/>
    <property type="molecule type" value="Genomic_DNA"/>
</dbReference>
<proteinExistence type="predicted"/>
<dbReference type="AlphaFoldDB" id="A0AB35L2N1"/>
<protein>
    <submittedName>
        <fullName evidence="1">Uncharacterized protein</fullName>
    </submittedName>
</protein>
<organism evidence="1 2">
    <name type="scientific">Ectopseudomonas oleovorans</name>
    <name type="common">Pseudomonas oleovorans</name>
    <dbReference type="NCBI Taxonomy" id="301"/>
    <lineage>
        <taxon>Bacteria</taxon>
        <taxon>Pseudomonadati</taxon>
        <taxon>Pseudomonadota</taxon>
        <taxon>Gammaproteobacteria</taxon>
        <taxon>Pseudomonadales</taxon>
        <taxon>Pseudomonadaceae</taxon>
        <taxon>Ectopseudomonas</taxon>
    </lineage>
</organism>
<dbReference type="Proteomes" id="UP001159292">
    <property type="component" value="Unassembled WGS sequence"/>
</dbReference>
<accession>A0AB35L2N1</accession>
<gene>
    <name evidence="1" type="ORF">N7671_14705</name>
</gene>
<evidence type="ECO:0000313" key="2">
    <source>
        <dbReference type="Proteomes" id="UP001159292"/>
    </source>
</evidence>
<name>A0AB35L2N1_ECTOL</name>
<dbReference type="RefSeq" id="WP_257598240.1">
    <property type="nucleotide sequence ID" value="NZ_JANKBU010000036.1"/>
</dbReference>
<evidence type="ECO:0000313" key="1">
    <source>
        <dbReference type="EMBL" id="MDH0568452.1"/>
    </source>
</evidence>
<reference evidence="1" key="1">
    <citation type="submission" date="2022-09" db="EMBL/GenBank/DDBJ databases">
        <title>Intensive care unit water sources are persistently colonized with multi-drug resistant bacteria and are the site of extensive horizontal gene transfer of antibiotic resistance genes.</title>
        <authorList>
            <person name="Diorio-Toth L."/>
        </authorList>
    </citation>
    <scope>NUCLEOTIDE SEQUENCE</scope>
    <source>
        <strain evidence="1">GD04000</strain>
    </source>
</reference>
<comment type="caution">
    <text evidence="1">The sequence shown here is derived from an EMBL/GenBank/DDBJ whole genome shotgun (WGS) entry which is preliminary data.</text>
</comment>